<proteinExistence type="predicted"/>
<name>A0A016RYW9_9BILA</name>
<comment type="caution">
    <text evidence="1">The sequence shown here is derived from an EMBL/GenBank/DDBJ whole genome shotgun (WGS) entry which is preliminary data.</text>
</comment>
<evidence type="ECO:0000313" key="1">
    <source>
        <dbReference type="EMBL" id="EYB83194.1"/>
    </source>
</evidence>
<sequence length="113" mass="12292">MAILFLVSMGSRSSVASVYAYSISGHILSQRDVKRLSSLYVSNSKLIKSSNNFSVYREEVLVNARNRQAWCYPALNDGYSRVFGAGCTCCCIHSVAVSPGSDVSATSYASQKF</sequence>
<dbReference type="AlphaFoldDB" id="A0A016RYW9"/>
<organism evidence="1 2">
    <name type="scientific">Ancylostoma ceylanicum</name>
    <dbReference type="NCBI Taxonomy" id="53326"/>
    <lineage>
        <taxon>Eukaryota</taxon>
        <taxon>Metazoa</taxon>
        <taxon>Ecdysozoa</taxon>
        <taxon>Nematoda</taxon>
        <taxon>Chromadorea</taxon>
        <taxon>Rhabditida</taxon>
        <taxon>Rhabditina</taxon>
        <taxon>Rhabditomorpha</taxon>
        <taxon>Strongyloidea</taxon>
        <taxon>Ancylostomatidae</taxon>
        <taxon>Ancylostomatinae</taxon>
        <taxon>Ancylostoma</taxon>
    </lineage>
</organism>
<dbReference type="Proteomes" id="UP000024635">
    <property type="component" value="Unassembled WGS sequence"/>
</dbReference>
<dbReference type="EMBL" id="JARK01001676">
    <property type="protein sequence ID" value="EYB83194.1"/>
    <property type="molecule type" value="Genomic_DNA"/>
</dbReference>
<protein>
    <submittedName>
        <fullName evidence="1">Uncharacterized protein</fullName>
    </submittedName>
</protein>
<reference evidence="2" key="1">
    <citation type="journal article" date="2015" name="Nat. Genet.">
        <title>The genome and transcriptome of the zoonotic hookworm Ancylostoma ceylanicum identify infection-specific gene families.</title>
        <authorList>
            <person name="Schwarz E.M."/>
            <person name="Hu Y."/>
            <person name="Antoshechkin I."/>
            <person name="Miller M.M."/>
            <person name="Sternberg P.W."/>
            <person name="Aroian R.V."/>
        </authorList>
    </citation>
    <scope>NUCLEOTIDE SEQUENCE</scope>
    <source>
        <strain evidence="2">HY135</strain>
    </source>
</reference>
<evidence type="ECO:0000313" key="2">
    <source>
        <dbReference type="Proteomes" id="UP000024635"/>
    </source>
</evidence>
<gene>
    <name evidence="1" type="primary">Acey_s0340.g2975</name>
    <name evidence="1" type="ORF">Y032_0340g2975</name>
</gene>
<keyword evidence="2" id="KW-1185">Reference proteome</keyword>
<accession>A0A016RYW9</accession>